<reference evidence="3" key="1">
    <citation type="submission" date="2016-11" db="EMBL/GenBank/DDBJ databases">
        <authorList>
            <person name="Varghese N."/>
            <person name="Submissions S."/>
        </authorList>
    </citation>
    <scope>NUCLEOTIDE SEQUENCE [LARGE SCALE GENOMIC DNA]</scope>
    <source>
        <strain evidence="3">DSM 16579</strain>
    </source>
</reference>
<evidence type="ECO:0000313" key="2">
    <source>
        <dbReference type="EMBL" id="SHF09162.1"/>
    </source>
</evidence>
<dbReference type="Gene3D" id="3.40.50.720">
    <property type="entry name" value="NAD(P)-binding Rossmann-like Domain"/>
    <property type="match status" value="1"/>
</dbReference>
<dbReference type="STRING" id="1122206.SAMN02745753_01314"/>
<dbReference type="InterPro" id="IPR050259">
    <property type="entry name" value="SDR"/>
</dbReference>
<dbReference type="RefSeq" id="WP_072838917.1">
    <property type="nucleotide sequence ID" value="NZ_FQVF01000005.1"/>
</dbReference>
<sequence>MKNLTGKVALVTGGSRGLGVAIALELAEAGADVVITYNQSAQKAQEVVSKIEKLGQRGLAVQSDQGDTNAAPLLVKRVIQEFGKLDILVNNAGLANQGSKIDDPNADTQAWDRMWQVNVLGVISTIRAASQKMSHGGRIISIGTGLATHVGVPGVTEYAATKAAIVGYSKGAARDLGARKITVNVIQPGIMLTDMQAGIEDVPDILLNMKAIPKTIEIEDVASAVSFLSGPKASKITGAVLDISGGWTA</sequence>
<dbReference type="PRINTS" id="PR00080">
    <property type="entry name" value="SDRFAMILY"/>
</dbReference>
<keyword evidence="3" id="KW-1185">Reference proteome</keyword>
<organism evidence="2 3">
    <name type="scientific">Marinomonas polaris DSM 16579</name>
    <dbReference type="NCBI Taxonomy" id="1122206"/>
    <lineage>
        <taxon>Bacteria</taxon>
        <taxon>Pseudomonadati</taxon>
        <taxon>Pseudomonadota</taxon>
        <taxon>Gammaproteobacteria</taxon>
        <taxon>Oceanospirillales</taxon>
        <taxon>Oceanospirillaceae</taxon>
        <taxon>Marinomonas</taxon>
    </lineage>
</organism>
<dbReference type="FunFam" id="3.40.50.720:FF:000084">
    <property type="entry name" value="Short-chain dehydrogenase reductase"/>
    <property type="match status" value="1"/>
</dbReference>
<dbReference type="SUPFAM" id="SSF51735">
    <property type="entry name" value="NAD(P)-binding Rossmann-fold domains"/>
    <property type="match status" value="1"/>
</dbReference>
<accession>A0A1M4YUK2</accession>
<evidence type="ECO:0000313" key="3">
    <source>
        <dbReference type="Proteomes" id="UP000184517"/>
    </source>
</evidence>
<dbReference type="Proteomes" id="UP000184517">
    <property type="component" value="Unassembled WGS sequence"/>
</dbReference>
<protein>
    <submittedName>
        <fullName evidence="2">NAD(P)-dependent dehydrogenase, short-chain alcohol dehydrogenase family</fullName>
    </submittedName>
</protein>
<proteinExistence type="inferred from homology"/>
<name>A0A1M4YUK2_9GAMM</name>
<dbReference type="PRINTS" id="PR00081">
    <property type="entry name" value="GDHRDH"/>
</dbReference>
<dbReference type="OrthoDB" id="9814396at2"/>
<evidence type="ECO:0000256" key="1">
    <source>
        <dbReference type="ARBA" id="ARBA00006484"/>
    </source>
</evidence>
<dbReference type="AlphaFoldDB" id="A0A1M4YUK2"/>
<dbReference type="InterPro" id="IPR036291">
    <property type="entry name" value="NAD(P)-bd_dom_sf"/>
</dbReference>
<dbReference type="PANTHER" id="PTHR42879">
    <property type="entry name" value="3-OXOACYL-(ACYL-CARRIER-PROTEIN) REDUCTASE"/>
    <property type="match status" value="1"/>
</dbReference>
<gene>
    <name evidence="2" type="ORF">SAMN02745753_01314</name>
</gene>
<dbReference type="PANTHER" id="PTHR42879:SF2">
    <property type="entry name" value="3-OXOACYL-[ACYL-CARRIER-PROTEIN] REDUCTASE FABG"/>
    <property type="match status" value="1"/>
</dbReference>
<dbReference type="EMBL" id="FQVF01000005">
    <property type="protein sequence ID" value="SHF09162.1"/>
    <property type="molecule type" value="Genomic_DNA"/>
</dbReference>
<dbReference type="InterPro" id="IPR002347">
    <property type="entry name" value="SDR_fam"/>
</dbReference>
<dbReference type="Pfam" id="PF13561">
    <property type="entry name" value="adh_short_C2"/>
    <property type="match status" value="1"/>
</dbReference>
<comment type="similarity">
    <text evidence="1">Belongs to the short-chain dehydrogenases/reductases (SDR) family.</text>
</comment>